<dbReference type="AlphaFoldDB" id="A0A7R9WKB2"/>
<sequence length="140" mass="15505">MWQGDETSSLPVFEQTLASLSDNIQLTRLYQGAGSVSIAHSALRCCTAAPYPKCPSIRPPPLASYFRRSSSSLLRIVHPPASSLQLRDRSLISKGGKMAVLSAADAQFSFHDGDRHPWVVFPPQSRQRRRRPNGVRRGMC</sequence>
<reference evidence="1" key="1">
    <citation type="submission" date="2021-01" db="EMBL/GenBank/DDBJ databases">
        <authorList>
            <person name="Corre E."/>
            <person name="Pelletier E."/>
            <person name="Niang G."/>
            <person name="Scheremetjew M."/>
            <person name="Finn R."/>
            <person name="Kale V."/>
            <person name="Holt S."/>
            <person name="Cochrane G."/>
            <person name="Meng A."/>
            <person name="Brown T."/>
            <person name="Cohen L."/>
        </authorList>
    </citation>
    <scope>NUCLEOTIDE SEQUENCE</scope>
    <source>
        <strain evidence="1">CCMP147</strain>
    </source>
</reference>
<protein>
    <submittedName>
        <fullName evidence="1">Uncharacterized protein</fullName>
    </submittedName>
</protein>
<dbReference type="EMBL" id="HBED01049906">
    <property type="protein sequence ID" value="CAD8326777.1"/>
    <property type="molecule type" value="Transcribed_RNA"/>
</dbReference>
<gene>
    <name evidence="1" type="ORF">TDUB1175_LOCUS25197</name>
</gene>
<organism evidence="1">
    <name type="scientific">Pseudictyota dubia</name>
    <dbReference type="NCBI Taxonomy" id="2749911"/>
    <lineage>
        <taxon>Eukaryota</taxon>
        <taxon>Sar</taxon>
        <taxon>Stramenopiles</taxon>
        <taxon>Ochrophyta</taxon>
        <taxon>Bacillariophyta</taxon>
        <taxon>Mediophyceae</taxon>
        <taxon>Biddulphiophycidae</taxon>
        <taxon>Eupodiscales</taxon>
        <taxon>Odontellaceae</taxon>
        <taxon>Pseudictyota</taxon>
    </lineage>
</organism>
<name>A0A7R9WKB2_9STRA</name>
<accession>A0A7R9WKB2</accession>
<evidence type="ECO:0000313" key="1">
    <source>
        <dbReference type="EMBL" id="CAD8326777.1"/>
    </source>
</evidence>
<proteinExistence type="predicted"/>